<evidence type="ECO:0008006" key="4">
    <source>
        <dbReference type="Google" id="ProtNLM"/>
    </source>
</evidence>
<organism evidence="2 3">
    <name type="scientific">Micavibrio aeruginosavorus (strain ARL-13)</name>
    <dbReference type="NCBI Taxonomy" id="856793"/>
    <lineage>
        <taxon>Bacteria</taxon>
        <taxon>Pseudomonadati</taxon>
        <taxon>Bdellovibrionota</taxon>
        <taxon>Bdellovibrionia</taxon>
        <taxon>Bdellovibrionales</taxon>
        <taxon>Pseudobdellovibrionaceae</taxon>
        <taxon>Micavibrio</taxon>
    </lineage>
</organism>
<evidence type="ECO:0000313" key="3">
    <source>
        <dbReference type="Proteomes" id="UP000009286"/>
    </source>
</evidence>
<reference evidence="2 3" key="1">
    <citation type="journal article" date="2011" name="BMC Genomics">
        <title>Genomic insights into an obligate epibiotic bacterial predator: Micavibrio aeruginosavorus ARL-13.</title>
        <authorList>
            <person name="Wang Z."/>
            <person name="Kadouri D."/>
            <person name="Wu M."/>
        </authorList>
    </citation>
    <scope>NUCLEOTIDE SEQUENCE [LARGE SCALE GENOMIC DNA]</scope>
    <source>
        <strain evidence="2 3">ARL-13</strain>
    </source>
</reference>
<sequence>MIFRGLSVLACTCACAVIMTGPPALAQEVFSDRKGCHANKPGQTAIKINLTLEEEPIYDLSRSIAWLNRDGGKSTAEWLARNGLTAVYKPSQFVTKGQAHGGLAMTSRASLFSRSYGPYGGYQCPYFRQIEVNIFYRTLIYIPSDYQIGTCAFNEIQMHELKHHTTNVDVVKAAVEKMRKDLPAIIREMEGNAYLPHDKIRPHFETMKTGIDDFIQVYFTELASEEMDRRNHLVDTPAEYERSGKALRDCRIQDKVAQLKK</sequence>
<dbReference type="AlphaFoldDB" id="G2KNH3"/>
<keyword evidence="1" id="KW-0732">Signal</keyword>
<name>G2KNH3_MICAA</name>
<feature type="signal peptide" evidence="1">
    <location>
        <begin position="1"/>
        <end position="26"/>
    </location>
</feature>
<dbReference type="STRING" id="856793.MICA_1503"/>
<evidence type="ECO:0000313" key="2">
    <source>
        <dbReference type="EMBL" id="AEP09821.1"/>
    </source>
</evidence>
<accession>G2KNH3</accession>
<feature type="chain" id="PRO_5003432128" description="DUF922 domain-containing protein" evidence="1">
    <location>
        <begin position="27"/>
        <end position="261"/>
    </location>
</feature>
<dbReference type="HOGENOM" id="CLU_1119163_0_0_5"/>
<dbReference type="EMBL" id="CP002382">
    <property type="protein sequence ID" value="AEP09821.1"/>
    <property type="molecule type" value="Genomic_DNA"/>
</dbReference>
<dbReference type="KEGG" id="mai:MICA_1503"/>
<evidence type="ECO:0000256" key="1">
    <source>
        <dbReference type="SAM" id="SignalP"/>
    </source>
</evidence>
<proteinExistence type="predicted"/>
<gene>
    <name evidence="2" type="ordered locus">MICA_1503</name>
</gene>
<keyword evidence="3" id="KW-1185">Reference proteome</keyword>
<protein>
    <recommendedName>
        <fullName evidence="4">DUF922 domain-containing protein</fullName>
    </recommendedName>
</protein>
<dbReference type="Proteomes" id="UP000009286">
    <property type="component" value="Chromosome"/>
</dbReference>